<proteinExistence type="predicted"/>
<comment type="caution">
    <text evidence="1">The sequence shown here is derived from an EMBL/GenBank/DDBJ whole genome shotgun (WGS) entry which is preliminary data.</text>
</comment>
<dbReference type="EMBL" id="JAVYII010000002">
    <property type="protein sequence ID" value="MDT9592546.1"/>
    <property type="molecule type" value="Genomic_DNA"/>
</dbReference>
<dbReference type="Gene3D" id="3.40.50.2000">
    <property type="entry name" value="Glycogen Phosphorylase B"/>
    <property type="match status" value="1"/>
</dbReference>
<reference evidence="1 2" key="1">
    <citation type="submission" date="2023-08" db="EMBL/GenBank/DDBJ databases">
        <title>Nocardioides seae sp. nov., a bacterium isolated from a soil.</title>
        <authorList>
            <person name="Wang X."/>
        </authorList>
    </citation>
    <scope>NUCLEOTIDE SEQUENCE [LARGE SCALE GENOMIC DNA]</scope>
    <source>
        <strain evidence="1 2">YZH12</strain>
    </source>
</reference>
<name>A0ABU3PTJ6_9ACTN</name>
<gene>
    <name evidence="1" type="ORF">RDV89_05670</name>
</gene>
<protein>
    <submittedName>
        <fullName evidence="1">Glycosyltransferase</fullName>
        <ecNumber evidence="1">2.4.-.-</ecNumber>
    </submittedName>
</protein>
<keyword evidence="1" id="KW-0328">Glycosyltransferase</keyword>
<dbReference type="Proteomes" id="UP001268542">
    <property type="component" value="Unassembled WGS sequence"/>
</dbReference>
<dbReference type="EC" id="2.4.-.-" evidence="1"/>
<evidence type="ECO:0000313" key="2">
    <source>
        <dbReference type="Proteomes" id="UP001268542"/>
    </source>
</evidence>
<accession>A0ABU3PTJ6</accession>
<dbReference type="GO" id="GO:0016757">
    <property type="term" value="F:glycosyltransferase activity"/>
    <property type="evidence" value="ECO:0007669"/>
    <property type="project" value="UniProtKB-KW"/>
</dbReference>
<dbReference type="Pfam" id="PF13692">
    <property type="entry name" value="Glyco_trans_1_4"/>
    <property type="match status" value="1"/>
</dbReference>
<keyword evidence="1" id="KW-0808">Transferase</keyword>
<organism evidence="1 2">
    <name type="scientific">Nocardioides imazamoxiresistens</name>
    <dbReference type="NCBI Taxonomy" id="3231893"/>
    <lineage>
        <taxon>Bacteria</taxon>
        <taxon>Bacillati</taxon>
        <taxon>Actinomycetota</taxon>
        <taxon>Actinomycetes</taxon>
        <taxon>Propionibacteriales</taxon>
        <taxon>Nocardioidaceae</taxon>
        <taxon>Nocardioides</taxon>
    </lineage>
</organism>
<sequence>MSPPLVVYGAGVRFDDVPGTDHHLVRHLARHVDVWWVDPPVSVLRPRGRPGACGDGVRRVPVTTTPLPSRPGGRVLARAATALTVRRLLRRDGRTPLAVVSARPEPHLRDLPARCHVYYATDDFVAGAGLLGLSERGLRHAERRSLARADLAVAVTPLLQARWGPAVPSMVLPNGCDSTRYAGVPDPDPVTEPVAAVVGQLSARIDLALLEAVVDRGRRLLLVGPADPSLDRPRFDRLVERPEVTWLGRRPASELPALLSGVKVGLTPYTDTAFNRASHPLKTLEYLAAGRAVVSTPLPAVATLACPAVATGATPEAFADAVDRALDAPDDSASVAGRKAFAARHDWGVRAQTLLVEITRVAR</sequence>
<evidence type="ECO:0000313" key="1">
    <source>
        <dbReference type="EMBL" id="MDT9592546.1"/>
    </source>
</evidence>
<keyword evidence="2" id="KW-1185">Reference proteome</keyword>
<dbReference type="RefSeq" id="WP_315731970.1">
    <property type="nucleotide sequence ID" value="NZ_JAVYII010000002.1"/>
</dbReference>
<dbReference type="SUPFAM" id="SSF53756">
    <property type="entry name" value="UDP-Glycosyltransferase/glycogen phosphorylase"/>
    <property type="match status" value="1"/>
</dbReference>